<dbReference type="SMART" id="SM00642">
    <property type="entry name" value="Aamy"/>
    <property type="match status" value="1"/>
</dbReference>
<dbReference type="GO" id="GO:0005975">
    <property type="term" value="P:carbohydrate metabolic process"/>
    <property type="evidence" value="ECO:0007669"/>
    <property type="project" value="InterPro"/>
</dbReference>
<dbReference type="PANTHER" id="PTHR47786:SF2">
    <property type="entry name" value="GLYCOSYL HYDROLASE FAMILY 13 CATALYTIC DOMAIN-CONTAINING PROTEIN"/>
    <property type="match status" value="1"/>
</dbReference>
<dbReference type="Proteomes" id="UP000219621">
    <property type="component" value="Unassembled WGS sequence"/>
</dbReference>
<dbReference type="InterPro" id="IPR006047">
    <property type="entry name" value="GH13_cat_dom"/>
</dbReference>
<proteinExistence type="predicted"/>
<protein>
    <submittedName>
        <fullName evidence="2">Starch synthase (Maltosyl-transferring)</fullName>
    </submittedName>
</protein>
<dbReference type="EMBL" id="OCNJ01000001">
    <property type="protein sequence ID" value="SOD91036.1"/>
    <property type="molecule type" value="Genomic_DNA"/>
</dbReference>
<dbReference type="InterPro" id="IPR017853">
    <property type="entry name" value="GH"/>
</dbReference>
<dbReference type="PANTHER" id="PTHR47786">
    <property type="entry name" value="ALPHA-1,4-GLUCAN:MALTOSE-1-PHOSPHATE MALTOSYLTRANSFERASE"/>
    <property type="match status" value="1"/>
</dbReference>
<dbReference type="Pfam" id="PF14701">
    <property type="entry name" value="hDGE_amylase"/>
    <property type="match status" value="1"/>
</dbReference>
<evidence type="ECO:0000313" key="2">
    <source>
        <dbReference type="EMBL" id="SOD91036.1"/>
    </source>
</evidence>
<reference evidence="2 3" key="1">
    <citation type="submission" date="2017-09" db="EMBL/GenBank/DDBJ databases">
        <authorList>
            <person name="Ehlers B."/>
            <person name="Leendertz F.H."/>
        </authorList>
    </citation>
    <scope>NUCLEOTIDE SEQUENCE [LARGE SCALE GENOMIC DNA]</scope>
    <source>
        <strain evidence="2 3">USBA 140</strain>
    </source>
</reference>
<accession>A0A286G747</accession>
<dbReference type="AlphaFoldDB" id="A0A286G747"/>
<name>A0A286G747_9PROT</name>
<dbReference type="SUPFAM" id="SSF51445">
    <property type="entry name" value="(Trans)glycosidases"/>
    <property type="match status" value="1"/>
</dbReference>
<evidence type="ECO:0000259" key="1">
    <source>
        <dbReference type="SMART" id="SM00642"/>
    </source>
</evidence>
<dbReference type="InterPro" id="IPR032792">
    <property type="entry name" value="AGL_glucanoTrfase"/>
</dbReference>
<dbReference type="Gene3D" id="3.20.20.80">
    <property type="entry name" value="Glycosidases"/>
    <property type="match status" value="1"/>
</dbReference>
<organism evidence="2 3">
    <name type="scientific">Caenispirillum bisanense</name>
    <dbReference type="NCBI Taxonomy" id="414052"/>
    <lineage>
        <taxon>Bacteria</taxon>
        <taxon>Pseudomonadati</taxon>
        <taxon>Pseudomonadota</taxon>
        <taxon>Alphaproteobacteria</taxon>
        <taxon>Rhodospirillales</taxon>
        <taxon>Novispirillaceae</taxon>
        <taxon>Caenispirillum</taxon>
    </lineage>
</organism>
<dbReference type="OrthoDB" id="9805159at2"/>
<sequence length="443" mass="49890">MTSAVGPRGPRIYNLFPLLAGPVHDWQRHLPRIAQMGFNWIYVNPFHFPGFSGSLYAVKDYYRLNPMLRGNAYEADDALLRSFCDSAAKLGLKVMMDLVINHTSKDSELAAQHPEFFAREDDGSLKSPSAIDPANAENVTVWGDLAEIDFTPRDELDGFIRYFQDVVRHYVKLGVRGFRCDAAYKVPADVWLAVNHAAHGLNPDVLFFAETLGCRIDEVEALRPARFDYLFNSAKWWDFKGPWLLEQYNRFRGIAPSVSFPESHDTPRLRQDLEDRGITSPKQIEQHYKSLYLFTATFATGVMMPMGFEYGFKSPLHVVETRPEHWEQPLFDISDYVWRVNQMRALVPTLNREGPQYQVWSPTGVTGLLRKDAEGQDWSLVVVNPEPRGSWSLAGDGSDPIARIAMRGHEVTPAGRCGAGTGEDGLTSKAGEIRVFTGDGPTD</sequence>
<dbReference type="RefSeq" id="WP_097277634.1">
    <property type="nucleotide sequence ID" value="NZ_OCNJ01000001.1"/>
</dbReference>
<keyword evidence="3" id="KW-1185">Reference proteome</keyword>
<evidence type="ECO:0000313" key="3">
    <source>
        <dbReference type="Proteomes" id="UP000219621"/>
    </source>
</evidence>
<gene>
    <name evidence="2" type="ORF">SAMN05421508_101777</name>
</gene>
<feature type="domain" description="Glycosyl hydrolase family 13 catalytic" evidence="1">
    <location>
        <begin position="26"/>
        <end position="344"/>
    </location>
</feature>